<evidence type="ECO:0000256" key="4">
    <source>
        <dbReference type="ARBA" id="ARBA00022989"/>
    </source>
</evidence>
<gene>
    <name evidence="7" type="ORF">DCCM_4503</name>
</gene>
<evidence type="ECO:0000256" key="2">
    <source>
        <dbReference type="ARBA" id="ARBA00009142"/>
    </source>
</evidence>
<feature type="transmembrane region" description="Helical" evidence="6">
    <location>
        <begin position="6"/>
        <end position="26"/>
    </location>
</feature>
<evidence type="ECO:0000256" key="1">
    <source>
        <dbReference type="ARBA" id="ARBA00004141"/>
    </source>
</evidence>
<feature type="transmembrane region" description="Helical" evidence="6">
    <location>
        <begin position="265"/>
        <end position="283"/>
    </location>
</feature>
<sequence>MLSLSVAGTAVNPLYLFAGGILVGILRQGFGQAANLFMVPLLNMLGIPLNYAAGAGITQNFSNSAFTCLSGNPKKHSLRRVGFVVGLMGLPGIIAGRMLYIFLAERGIAAPTVHSAYVLLTLFAAFGYMRHWRTYYRHGYFEDNPLPPFGLRWRYPLAAPGAVGLKHITVGRVTAVGLLLGFATGLLGLGGSFAAAPLFMYVLGLPAAMAAASSVLPILIIDSAGMVSFSLTGNLELLLVLVVVISVMLGDKIALFFPAEIRWSNSRLIFAIVLAVSAAAEILNISGSGMPAGKALLGACTLLVAIISVNLLITSIKHSQRTAQVEEKPVH</sequence>
<proteinExistence type="inferred from homology"/>
<evidence type="ECO:0000313" key="8">
    <source>
        <dbReference type="Proteomes" id="UP000239549"/>
    </source>
</evidence>
<keyword evidence="5 6" id="KW-0472">Membrane</keyword>
<dbReference type="AlphaFoldDB" id="A0A2L2XGX3"/>
<dbReference type="PANTHER" id="PTHR43701:SF2">
    <property type="entry name" value="MEMBRANE TRANSPORTER PROTEIN YJNA-RELATED"/>
    <property type="match status" value="1"/>
</dbReference>
<feature type="transmembrane region" description="Helical" evidence="6">
    <location>
        <begin position="81"/>
        <end position="102"/>
    </location>
</feature>
<dbReference type="Pfam" id="PF01925">
    <property type="entry name" value="TauE"/>
    <property type="match status" value="1"/>
</dbReference>
<keyword evidence="6" id="KW-1003">Cell membrane</keyword>
<dbReference type="InterPro" id="IPR051598">
    <property type="entry name" value="TSUP/Inactive_protease-like"/>
</dbReference>
<organism evidence="7 8">
    <name type="scientific">Desulfocucumis palustris</name>
    <dbReference type="NCBI Taxonomy" id="1898651"/>
    <lineage>
        <taxon>Bacteria</taxon>
        <taxon>Bacillati</taxon>
        <taxon>Bacillota</taxon>
        <taxon>Clostridia</taxon>
        <taxon>Eubacteriales</taxon>
        <taxon>Desulfocucumaceae</taxon>
        <taxon>Desulfocucumis</taxon>
    </lineage>
</organism>
<comment type="caution">
    <text evidence="7">The sequence shown here is derived from an EMBL/GenBank/DDBJ whole genome shotgun (WGS) entry which is preliminary data.</text>
</comment>
<evidence type="ECO:0000256" key="6">
    <source>
        <dbReference type="RuleBase" id="RU363041"/>
    </source>
</evidence>
<dbReference type="InterPro" id="IPR002781">
    <property type="entry name" value="TM_pro_TauE-like"/>
</dbReference>
<keyword evidence="8" id="KW-1185">Reference proteome</keyword>
<evidence type="ECO:0000313" key="7">
    <source>
        <dbReference type="EMBL" id="GBF35380.1"/>
    </source>
</evidence>
<name>A0A2L2XGX3_9FIRM</name>
<feature type="transmembrane region" description="Helical" evidence="6">
    <location>
        <begin position="295"/>
        <end position="313"/>
    </location>
</feature>
<evidence type="ECO:0000256" key="5">
    <source>
        <dbReference type="ARBA" id="ARBA00023136"/>
    </source>
</evidence>
<dbReference type="EMBL" id="BFAV01000162">
    <property type="protein sequence ID" value="GBF35380.1"/>
    <property type="molecule type" value="Genomic_DNA"/>
</dbReference>
<keyword evidence="3 6" id="KW-0812">Transmembrane</keyword>
<feature type="transmembrane region" description="Helical" evidence="6">
    <location>
        <begin position="175"/>
        <end position="195"/>
    </location>
</feature>
<protein>
    <recommendedName>
        <fullName evidence="6">Probable membrane transporter protein</fullName>
    </recommendedName>
</protein>
<accession>A0A2L2XGX3</accession>
<evidence type="ECO:0000256" key="3">
    <source>
        <dbReference type="ARBA" id="ARBA00022692"/>
    </source>
</evidence>
<dbReference type="RefSeq" id="WP_104373456.1">
    <property type="nucleotide sequence ID" value="NZ_BFAV01000162.1"/>
</dbReference>
<feature type="transmembrane region" description="Helical" evidence="6">
    <location>
        <begin position="201"/>
        <end position="225"/>
    </location>
</feature>
<dbReference type="OrthoDB" id="1805238at2"/>
<dbReference type="PANTHER" id="PTHR43701">
    <property type="entry name" value="MEMBRANE TRANSPORTER PROTEIN MJ0441-RELATED"/>
    <property type="match status" value="1"/>
</dbReference>
<comment type="subcellular location">
    <subcellularLocation>
        <location evidence="6">Cell membrane</location>
        <topology evidence="6">Multi-pass membrane protein</topology>
    </subcellularLocation>
    <subcellularLocation>
        <location evidence="1">Membrane</location>
        <topology evidence="1">Multi-pass membrane protein</topology>
    </subcellularLocation>
</comment>
<feature type="transmembrane region" description="Helical" evidence="6">
    <location>
        <begin position="108"/>
        <end position="128"/>
    </location>
</feature>
<dbReference type="GO" id="GO:0005886">
    <property type="term" value="C:plasma membrane"/>
    <property type="evidence" value="ECO:0007669"/>
    <property type="project" value="UniProtKB-SubCell"/>
</dbReference>
<keyword evidence="4 6" id="KW-1133">Transmembrane helix</keyword>
<comment type="similarity">
    <text evidence="2 6">Belongs to the 4-toluene sulfonate uptake permease (TSUP) (TC 2.A.102) family.</text>
</comment>
<reference evidence="8" key="1">
    <citation type="submission" date="2018-02" db="EMBL/GenBank/DDBJ databases">
        <title>Genome sequence of Desulfocucumis palustris strain NAW-5.</title>
        <authorList>
            <person name="Watanabe M."/>
            <person name="Kojima H."/>
            <person name="Fukui M."/>
        </authorList>
    </citation>
    <scope>NUCLEOTIDE SEQUENCE [LARGE SCALE GENOMIC DNA]</scope>
    <source>
        <strain evidence="8">NAW-5</strain>
    </source>
</reference>
<feature type="transmembrane region" description="Helical" evidence="6">
    <location>
        <begin position="237"/>
        <end position="259"/>
    </location>
</feature>
<dbReference type="Proteomes" id="UP000239549">
    <property type="component" value="Unassembled WGS sequence"/>
</dbReference>